<comment type="caution">
    <text evidence="1">The sequence shown here is derived from an EMBL/GenBank/DDBJ whole genome shotgun (WGS) entry which is preliminary data.</text>
</comment>
<dbReference type="EMBL" id="BJVY01000042">
    <property type="protein sequence ID" value="GEL74112.1"/>
    <property type="molecule type" value="Genomic_DNA"/>
</dbReference>
<dbReference type="Proteomes" id="UP000321224">
    <property type="component" value="Unassembled WGS sequence"/>
</dbReference>
<sequence>MDEFALSTPGAKTSLTPMTDFDNPGRWLIAQAVRMLMADWSSRDERRRPWGTWVLLWGAIESDEELERLRIAVPLLGAWFLSDSCFVRHDVWRYLRHRSMQHSSLYSPLATRVGVLEVAPYRREPAVYAASHCGPRDAYGVRLERDSSGQLTEHRIWVA</sequence>
<name>A0A511HKL6_9BACT</name>
<evidence type="ECO:0000313" key="1">
    <source>
        <dbReference type="EMBL" id="GEL74112.1"/>
    </source>
</evidence>
<dbReference type="AlphaFoldDB" id="A0A511HKL6"/>
<organism evidence="1 2">
    <name type="scientific">Myxococcus virescens</name>
    <dbReference type="NCBI Taxonomy" id="83456"/>
    <lineage>
        <taxon>Bacteria</taxon>
        <taxon>Pseudomonadati</taxon>
        <taxon>Myxococcota</taxon>
        <taxon>Myxococcia</taxon>
        <taxon>Myxococcales</taxon>
        <taxon>Cystobacterineae</taxon>
        <taxon>Myxococcaceae</taxon>
        <taxon>Myxococcus</taxon>
    </lineage>
</organism>
<accession>A0A511HKL6</accession>
<reference evidence="1 2" key="1">
    <citation type="submission" date="2019-07" db="EMBL/GenBank/DDBJ databases">
        <title>Whole genome shotgun sequence of Myxococcus virescens NBRC 100334.</title>
        <authorList>
            <person name="Hosoyama A."/>
            <person name="Uohara A."/>
            <person name="Ohji S."/>
            <person name="Ichikawa N."/>
        </authorList>
    </citation>
    <scope>NUCLEOTIDE SEQUENCE [LARGE SCALE GENOMIC DNA]</scope>
    <source>
        <strain evidence="1 2">NBRC 100334</strain>
    </source>
</reference>
<gene>
    <name evidence="1" type="ORF">MVI01_58960</name>
</gene>
<protein>
    <submittedName>
        <fullName evidence="1">Uncharacterized protein</fullName>
    </submittedName>
</protein>
<proteinExistence type="predicted"/>
<evidence type="ECO:0000313" key="2">
    <source>
        <dbReference type="Proteomes" id="UP000321224"/>
    </source>
</evidence>